<proteinExistence type="predicted"/>
<keyword evidence="1" id="KW-0812">Transmembrane</keyword>
<reference evidence="2" key="1">
    <citation type="submission" date="2021-01" db="EMBL/GenBank/DDBJ databases">
        <authorList>
            <person name="Corre E."/>
            <person name="Pelletier E."/>
            <person name="Niang G."/>
            <person name="Scheremetjew M."/>
            <person name="Finn R."/>
            <person name="Kale V."/>
            <person name="Holt S."/>
            <person name="Cochrane G."/>
            <person name="Meng A."/>
            <person name="Brown T."/>
            <person name="Cohen L."/>
        </authorList>
    </citation>
    <scope>NUCLEOTIDE SEQUENCE</scope>
    <source>
        <strain evidence="2">NY070348D</strain>
    </source>
</reference>
<evidence type="ECO:0000313" key="2">
    <source>
        <dbReference type="EMBL" id="CAD9694590.1"/>
    </source>
</evidence>
<gene>
    <name evidence="2" type="ORF">QSP1433_LOCUS12172</name>
</gene>
<evidence type="ECO:0000256" key="1">
    <source>
        <dbReference type="SAM" id="Phobius"/>
    </source>
</evidence>
<dbReference type="AlphaFoldDB" id="A0A7S2SAN5"/>
<organism evidence="2">
    <name type="scientific">Mucochytrium quahogii</name>
    <dbReference type="NCBI Taxonomy" id="96639"/>
    <lineage>
        <taxon>Eukaryota</taxon>
        <taxon>Sar</taxon>
        <taxon>Stramenopiles</taxon>
        <taxon>Bigyra</taxon>
        <taxon>Labyrinthulomycetes</taxon>
        <taxon>Thraustochytrida</taxon>
        <taxon>Thraustochytriidae</taxon>
        <taxon>Mucochytrium</taxon>
    </lineage>
</organism>
<feature type="transmembrane region" description="Helical" evidence="1">
    <location>
        <begin position="570"/>
        <end position="595"/>
    </location>
</feature>
<accession>A0A7S2SAN5</accession>
<name>A0A7S2SAN5_9STRA</name>
<protein>
    <submittedName>
        <fullName evidence="2">Uncharacterized protein</fullName>
    </submittedName>
</protein>
<keyword evidence="1" id="KW-1133">Transmembrane helix</keyword>
<dbReference type="EMBL" id="HBHK01019258">
    <property type="protein sequence ID" value="CAD9694590.1"/>
    <property type="molecule type" value="Transcribed_RNA"/>
</dbReference>
<dbReference type="Gene3D" id="2.40.300.10">
    <property type="entry name" value="Head decoration protein D"/>
    <property type="match status" value="1"/>
</dbReference>
<sequence length="647" mass="72852">MCYQGKGDANNVDVLNSLIFEDWDVDNEDFSVAQVHPVDGNQEICCTGCCCWRCLPQFVAPVDEKMGVEQVFELLDAASKGQLDPDIPIRHQASPISVSTRCFFVVPSEKGPITSAQKLEQMGDSDPLIGVKYQSFSNADIWWSERTNFTRGIVARNMSKKVRSYKCAPTEEHGYGGQWFSLVVRDDPAQVVVRTNCRQYTQTKCPSLVQFWKIPRGSGKNREFKKRRMVERNDRYIPSEDTNQGALYPREIVDTDAETDSPISCMKDSITKEETVVIKGTLNVKGDAEFDGDLTVQNLHVKGTLTVGNGIRGQLMTPPEAADYAEWFEKLDPEEEICCGDIVQLRSPEQKITKNTSGKGPILVVSTNPSVAAGVPHAKKHLGQLCGFLGQVPVKCKGPIKCGQLLVPSGLNDGCAIVGKAFHSAHVNPIGTAMESCEEGIHTILLFVRWAHDPEWQMGREAENNAVDSTWQIWSNTMIFMLVSSTQWMLLFFNTYEPLFTPTLLQLVYFVESISGVWALLHSPHYVEFVSEVEWFYGVAASKVLVSMYCLLEMFVFIEEEEFEKHLTRAVVVKLLFDSSFLLLQVLFGVVQFLALRRAIRWTLAKYNNPTKDELKVLINDYSTFEHRRKILVGICNFCLTKTVIKK</sequence>
<feature type="transmembrane region" description="Helical" evidence="1">
    <location>
        <begin position="504"/>
        <end position="523"/>
    </location>
</feature>
<feature type="transmembrane region" description="Helical" evidence="1">
    <location>
        <begin position="535"/>
        <end position="558"/>
    </location>
</feature>
<keyword evidence="1" id="KW-0472">Membrane</keyword>
<feature type="transmembrane region" description="Helical" evidence="1">
    <location>
        <begin position="473"/>
        <end position="492"/>
    </location>
</feature>